<dbReference type="InterPro" id="IPR032465">
    <property type="entry name" value="ACMSD"/>
</dbReference>
<dbReference type="GO" id="GO:0016831">
    <property type="term" value="F:carboxy-lyase activity"/>
    <property type="evidence" value="ECO:0007669"/>
    <property type="project" value="InterPro"/>
</dbReference>
<dbReference type="GO" id="GO:0019748">
    <property type="term" value="P:secondary metabolic process"/>
    <property type="evidence" value="ECO:0007669"/>
    <property type="project" value="TreeGrafter"/>
</dbReference>
<organism evidence="3">
    <name type="scientific">marine metagenome</name>
    <dbReference type="NCBI Taxonomy" id="408172"/>
    <lineage>
        <taxon>unclassified sequences</taxon>
        <taxon>metagenomes</taxon>
        <taxon>ecological metagenomes</taxon>
    </lineage>
</organism>
<dbReference type="Pfam" id="PF04909">
    <property type="entry name" value="Amidohydro_2"/>
    <property type="match status" value="1"/>
</dbReference>
<evidence type="ECO:0000256" key="1">
    <source>
        <dbReference type="ARBA" id="ARBA00023239"/>
    </source>
</evidence>
<dbReference type="Gene3D" id="3.20.20.140">
    <property type="entry name" value="Metal-dependent hydrolases"/>
    <property type="match status" value="1"/>
</dbReference>
<dbReference type="EMBL" id="UINC01030098">
    <property type="protein sequence ID" value="SVB13936.1"/>
    <property type="molecule type" value="Genomic_DNA"/>
</dbReference>
<name>A0A382BJA7_9ZZZZ</name>
<dbReference type="PANTHER" id="PTHR21240">
    <property type="entry name" value="2-AMINO-3-CARBOXYLMUCONATE-6-SEMIALDEHYDE DECARBOXYLASE"/>
    <property type="match status" value="1"/>
</dbReference>
<dbReference type="SUPFAM" id="SSF51556">
    <property type="entry name" value="Metallo-dependent hydrolases"/>
    <property type="match status" value="1"/>
</dbReference>
<dbReference type="PANTHER" id="PTHR21240:SF28">
    <property type="entry name" value="ISO-OROTATE DECARBOXYLASE (EUROFUNG)"/>
    <property type="match status" value="1"/>
</dbReference>
<dbReference type="GO" id="GO:0016787">
    <property type="term" value="F:hydrolase activity"/>
    <property type="evidence" value="ECO:0007669"/>
    <property type="project" value="InterPro"/>
</dbReference>
<gene>
    <name evidence="3" type="ORF">METZ01_LOCUS166790</name>
</gene>
<accession>A0A382BJA7</accession>
<protein>
    <recommendedName>
        <fullName evidence="2">Amidohydrolase-related domain-containing protein</fullName>
    </recommendedName>
</protein>
<dbReference type="AlphaFoldDB" id="A0A382BJA7"/>
<dbReference type="InterPro" id="IPR032466">
    <property type="entry name" value="Metal_Hydrolase"/>
</dbReference>
<reference evidence="3" key="1">
    <citation type="submission" date="2018-05" db="EMBL/GenBank/DDBJ databases">
        <authorList>
            <person name="Lanie J.A."/>
            <person name="Ng W.-L."/>
            <person name="Kazmierczak K.M."/>
            <person name="Andrzejewski T.M."/>
            <person name="Davidsen T.M."/>
            <person name="Wayne K.J."/>
            <person name="Tettelin H."/>
            <person name="Glass J.I."/>
            <person name="Rusch D."/>
            <person name="Podicherti R."/>
            <person name="Tsui H.-C.T."/>
            <person name="Winkler M.E."/>
        </authorList>
    </citation>
    <scope>NUCLEOTIDE SEQUENCE</scope>
</reference>
<feature type="domain" description="Amidohydrolase-related" evidence="2">
    <location>
        <begin position="3"/>
        <end position="339"/>
    </location>
</feature>
<evidence type="ECO:0000313" key="3">
    <source>
        <dbReference type="EMBL" id="SVB13936.1"/>
    </source>
</evidence>
<keyword evidence="1" id="KW-0456">Lyase</keyword>
<dbReference type="InterPro" id="IPR006680">
    <property type="entry name" value="Amidohydro-rel"/>
</dbReference>
<evidence type="ECO:0000259" key="2">
    <source>
        <dbReference type="Pfam" id="PF04909"/>
    </source>
</evidence>
<sequence>MRIDVHGHVSAPAQLGAYRSVLLASRGSHGRGMVDRQLDGEKIKAFFDAGGAGGPASGKSHLQHMDDLGTDVQLISPRPFQLMHSEKPPKIVQWWAEVNNNVIYTQTQVYPERFVGMAGLPQIAGESVELACAELERCVKDLKFRGALVNPDPYENGPEEPPPMYDRYWYPLYEKFVELGVVMYIHSCSSRSERAPYSMNFVAEETIAVLNLVNSPVFQDFPDLKVVVSHGGGAIPYQVGRFEAGSVRRDANNRFTKRMRNIYYDTCLYSQEAIELLVKVVGADRCLFGSECPGTGTSIDPDDGHQYDDVASYILDIEWLSQDEKEQILYKNALELFGLTVKPRL</sequence>
<dbReference type="GO" id="GO:0005737">
    <property type="term" value="C:cytoplasm"/>
    <property type="evidence" value="ECO:0007669"/>
    <property type="project" value="TreeGrafter"/>
</dbReference>
<proteinExistence type="predicted"/>